<dbReference type="SUPFAM" id="SSF53271">
    <property type="entry name" value="PRTase-like"/>
    <property type="match status" value="1"/>
</dbReference>
<dbReference type="InterPro" id="IPR029057">
    <property type="entry name" value="PRTase-like"/>
</dbReference>
<organism evidence="3 4">
    <name type="scientific">Deinococcus peraridilitoris (strain DSM 19664 / LMG 22246 / CIP 109416 / KR-200)</name>
    <dbReference type="NCBI Taxonomy" id="937777"/>
    <lineage>
        <taxon>Bacteria</taxon>
        <taxon>Thermotogati</taxon>
        <taxon>Deinococcota</taxon>
        <taxon>Deinococci</taxon>
        <taxon>Deinococcales</taxon>
        <taxon>Deinococcaceae</taxon>
        <taxon>Deinococcus</taxon>
    </lineage>
</organism>
<evidence type="ECO:0000313" key="3">
    <source>
        <dbReference type="EMBL" id="AFZ67461.1"/>
    </source>
</evidence>
<dbReference type="InterPro" id="IPR022537">
    <property type="entry name" value="TRSP_dom"/>
</dbReference>
<accession>L0A0T7</accession>
<dbReference type="Proteomes" id="UP000010467">
    <property type="component" value="Chromosome"/>
</dbReference>
<dbReference type="Gene3D" id="3.40.50.2020">
    <property type="match status" value="1"/>
</dbReference>
<dbReference type="InterPro" id="IPR011214">
    <property type="entry name" value="UCP020967"/>
</dbReference>
<dbReference type="PIRSF" id="PIRSF020967">
    <property type="entry name" value="UCP020967"/>
    <property type="match status" value="1"/>
</dbReference>
<feature type="domain" description="Orotate phosphoribosyltransferase-like" evidence="2">
    <location>
        <begin position="31"/>
        <end position="215"/>
    </location>
</feature>
<dbReference type="CDD" id="cd06223">
    <property type="entry name" value="PRTases_typeI"/>
    <property type="match status" value="1"/>
</dbReference>
<evidence type="ECO:0000259" key="1">
    <source>
        <dbReference type="Pfam" id="PF12500"/>
    </source>
</evidence>
<dbReference type="Pfam" id="PF15609">
    <property type="entry name" value="PRTase_2"/>
    <property type="match status" value="1"/>
</dbReference>
<keyword evidence="3" id="KW-0326">Glycosidase</keyword>
<proteinExistence type="predicted"/>
<reference evidence="4" key="1">
    <citation type="submission" date="2012-03" db="EMBL/GenBank/DDBJ databases">
        <title>Complete sequence of chromosome of Deinococcus peraridilitoris DSM 19664.</title>
        <authorList>
            <person name="Lucas S."/>
            <person name="Copeland A."/>
            <person name="Lapidus A."/>
            <person name="Glavina del Rio T."/>
            <person name="Dalin E."/>
            <person name="Tice H."/>
            <person name="Bruce D."/>
            <person name="Goodwin L."/>
            <person name="Pitluck S."/>
            <person name="Peters L."/>
            <person name="Mikhailova N."/>
            <person name="Lu M."/>
            <person name="Kyrpides N."/>
            <person name="Mavromatis K."/>
            <person name="Ivanova N."/>
            <person name="Brettin T."/>
            <person name="Detter J.C."/>
            <person name="Han C."/>
            <person name="Larimer F."/>
            <person name="Land M."/>
            <person name="Hauser L."/>
            <person name="Markowitz V."/>
            <person name="Cheng J.-F."/>
            <person name="Hugenholtz P."/>
            <person name="Woyke T."/>
            <person name="Wu D."/>
            <person name="Pukall R."/>
            <person name="Steenblock K."/>
            <person name="Brambilla E."/>
            <person name="Klenk H.-P."/>
            <person name="Eisen J.A."/>
        </authorList>
    </citation>
    <scope>NUCLEOTIDE SEQUENCE [LARGE SCALE GENOMIC DNA]</scope>
    <source>
        <strain evidence="4">DSM 19664 / LMG 22246 / CIP 109416 / KR-200</strain>
    </source>
</reference>
<dbReference type="RefSeq" id="WP_015235766.1">
    <property type="nucleotide sequence ID" value="NC_019793.1"/>
</dbReference>
<dbReference type="GO" id="GO:0016798">
    <property type="term" value="F:hydrolase activity, acting on glycosyl bonds"/>
    <property type="evidence" value="ECO:0007669"/>
    <property type="project" value="UniProtKB-KW"/>
</dbReference>
<dbReference type="KEGG" id="dpd:Deipe_1958"/>
<feature type="domain" description="TRSP" evidence="1">
    <location>
        <begin position="260"/>
        <end position="349"/>
    </location>
</feature>
<evidence type="ECO:0000259" key="2">
    <source>
        <dbReference type="Pfam" id="PF15609"/>
    </source>
</evidence>
<dbReference type="EMBL" id="CP003382">
    <property type="protein sequence ID" value="AFZ67461.1"/>
    <property type="molecule type" value="Genomic_DNA"/>
</dbReference>
<keyword evidence="3" id="KW-0378">Hydrolase</keyword>
<gene>
    <name evidence="3" type="ordered locus">Deipe_1958</name>
</gene>
<sequence length="366" mass="40239">MTTTRALPGWRTHELPSGILAIQAPDDAHALFTLGLRQNPRRGFLFVSRVLGKHLPARPRDMKRSYDILAGRVEPGATVWIGMAETATALGRGVFEAYAARIGTPCLFVTTTRYRQPGEALTFEEPHSHATTQWLHVPLDEHKRARFLGARHVVIVDDEISTGVTAVNLVRCLAGRLPALERVTVVSLQDFAPQDAYAAAPVPVPVERQALLRGQVRFKPNPAWQPQLPQVTGHGGHHAPASGERLGVWPQEGLEEPLLAVQPGERVLVLGTGEFMSAAYALAHSLEQAGADAWVKATTRSPIVPYGELLERAEFEDNYGEGVTNYLYRSEGERYDAVFVLTEQPGVPRGLLSTLRRWYGGRITCV</sequence>
<dbReference type="eggNOG" id="COG0503">
    <property type="taxonomic scope" value="Bacteria"/>
</dbReference>
<dbReference type="STRING" id="937777.Deipe_1958"/>
<name>L0A0T7_DEIPD</name>
<keyword evidence="4" id="KW-1185">Reference proteome</keyword>
<dbReference type="InterPro" id="IPR000836">
    <property type="entry name" value="PRTase_dom"/>
</dbReference>
<dbReference type="OrthoDB" id="56827at2"/>
<dbReference type="Pfam" id="PF12500">
    <property type="entry name" value="TRSP"/>
    <property type="match status" value="1"/>
</dbReference>
<dbReference type="InterPro" id="IPR041688">
    <property type="entry name" value="PRTase_2"/>
</dbReference>
<protein>
    <submittedName>
        <fullName evidence="3">Pullulanase-like glycosidase possibly secreted by type II secretory pathway</fullName>
    </submittedName>
</protein>
<evidence type="ECO:0000313" key="4">
    <source>
        <dbReference type="Proteomes" id="UP000010467"/>
    </source>
</evidence>
<dbReference type="PATRIC" id="fig|937777.3.peg.1962"/>
<dbReference type="AlphaFoldDB" id="L0A0T7"/>
<dbReference type="HOGENOM" id="CLU_048544_0_0_0"/>